<name>A0A9D2KNS4_9BACT</name>
<feature type="chain" id="PRO_5039682160" evidence="1">
    <location>
        <begin position="23"/>
        <end position="177"/>
    </location>
</feature>
<organism evidence="2 3">
    <name type="scientific">Candidatus Desulfovibrio intestinavium</name>
    <dbReference type="NCBI Taxonomy" id="2838534"/>
    <lineage>
        <taxon>Bacteria</taxon>
        <taxon>Pseudomonadati</taxon>
        <taxon>Thermodesulfobacteriota</taxon>
        <taxon>Desulfovibrionia</taxon>
        <taxon>Desulfovibrionales</taxon>
        <taxon>Desulfovibrionaceae</taxon>
        <taxon>Desulfovibrio</taxon>
    </lineage>
</organism>
<dbReference type="EMBL" id="DWZD01000003">
    <property type="protein sequence ID" value="HJA77982.1"/>
    <property type="molecule type" value="Genomic_DNA"/>
</dbReference>
<dbReference type="AlphaFoldDB" id="A0A9D2KNS4"/>
<accession>A0A9D2KNS4</accession>
<proteinExistence type="predicted"/>
<protein>
    <submittedName>
        <fullName evidence="2">Uncharacterized protein</fullName>
    </submittedName>
</protein>
<reference evidence="2" key="1">
    <citation type="journal article" date="2021" name="PeerJ">
        <title>Extensive microbial diversity within the chicken gut microbiome revealed by metagenomics and culture.</title>
        <authorList>
            <person name="Gilroy R."/>
            <person name="Ravi A."/>
            <person name="Getino M."/>
            <person name="Pursley I."/>
            <person name="Horton D.L."/>
            <person name="Alikhan N.F."/>
            <person name="Baker D."/>
            <person name="Gharbi K."/>
            <person name="Hall N."/>
            <person name="Watson M."/>
            <person name="Adriaenssens E.M."/>
            <person name="Foster-Nyarko E."/>
            <person name="Jarju S."/>
            <person name="Secka A."/>
            <person name="Antonio M."/>
            <person name="Oren A."/>
            <person name="Chaudhuri R.R."/>
            <person name="La Ragione R."/>
            <person name="Hildebrand F."/>
            <person name="Pallen M.J."/>
        </authorList>
    </citation>
    <scope>NUCLEOTIDE SEQUENCE</scope>
    <source>
        <strain evidence="2">5032</strain>
    </source>
</reference>
<evidence type="ECO:0000313" key="2">
    <source>
        <dbReference type="EMBL" id="HJA77982.1"/>
    </source>
</evidence>
<comment type="caution">
    <text evidence="2">The sequence shown here is derived from an EMBL/GenBank/DDBJ whole genome shotgun (WGS) entry which is preliminary data.</text>
</comment>
<evidence type="ECO:0000256" key="1">
    <source>
        <dbReference type="SAM" id="SignalP"/>
    </source>
</evidence>
<keyword evidence="1" id="KW-0732">Signal</keyword>
<sequence>MPRALLCLWTALFLSLASPLLAADKTSGWQVMPEGARPTYIGIHGGTVPVSLLVSQDGASLVSFVGRTGNDFLEILHRNDVRMPSLLNNATGRVSSGHPAATILLAGHDDRRIMVFYIVGDGATRTAVPMSELEPFGLSRKPLSVEGTITLPGHNSTTLPHRLNLDTGYLQPRRTGS</sequence>
<reference evidence="2" key="2">
    <citation type="submission" date="2021-04" db="EMBL/GenBank/DDBJ databases">
        <authorList>
            <person name="Gilroy R."/>
        </authorList>
    </citation>
    <scope>NUCLEOTIDE SEQUENCE</scope>
    <source>
        <strain evidence="2">5032</strain>
    </source>
</reference>
<dbReference type="Proteomes" id="UP000823821">
    <property type="component" value="Unassembled WGS sequence"/>
</dbReference>
<evidence type="ECO:0000313" key="3">
    <source>
        <dbReference type="Proteomes" id="UP000823821"/>
    </source>
</evidence>
<feature type="signal peptide" evidence="1">
    <location>
        <begin position="1"/>
        <end position="22"/>
    </location>
</feature>
<gene>
    <name evidence="2" type="ORF">H9784_00185</name>
</gene>